<organism evidence="6 7">
    <name type="scientific">Acidithiobacillus ferrooxidans</name>
    <name type="common">Thiobacillus ferrooxidans</name>
    <dbReference type="NCBI Taxonomy" id="920"/>
    <lineage>
        <taxon>Bacteria</taxon>
        <taxon>Pseudomonadati</taxon>
        <taxon>Pseudomonadota</taxon>
        <taxon>Acidithiobacillia</taxon>
        <taxon>Acidithiobacillales</taxon>
        <taxon>Acidithiobacillaceae</taxon>
        <taxon>Acidithiobacillus</taxon>
    </lineage>
</organism>
<dbReference type="SUPFAM" id="SSF118352">
    <property type="entry name" value="HSP33 redox switch-like"/>
    <property type="match status" value="1"/>
</dbReference>
<protein>
    <submittedName>
        <fullName evidence="6">Molecular chaperone Hsp33</fullName>
    </submittedName>
</protein>
<comment type="caution">
    <text evidence="6">The sequence shown here is derived from an EMBL/GenBank/DDBJ whole genome shotgun (WGS) entry which is preliminary data.</text>
</comment>
<dbReference type="AlphaFoldDB" id="A0A179B9P4"/>
<gene>
    <name evidence="6" type="ORF">A4H96_11770</name>
</gene>
<sequence length="280" mass="31199">MTDFSQNFYWETLPLRGARCRLDGIYARVLQDFSGPEDMAKLLGEVLVGLALLATTQKNYERLIMQMQSKGPLKLLVAEMTAAGGMRAYGRWEEGATVDFSNLPDALFAITVDMGMDRDRYQGLVALRETLTASLNAYFTESVQSPAYFRLAVDVAAQQAGGYFLQRLPGVLRAEDWRVATQFIAIGSDQSLLKAQPEQFLPEIFPEEAVRLHTEQPLTFSCSCSRKRVERMLVSLGQAEAEETLATEGAVIVTCEYCHEVYRFADTDIALLFAAGKPLH</sequence>
<dbReference type="InterPro" id="IPR000397">
    <property type="entry name" value="Heat_shock_Hsp33"/>
</dbReference>
<name>A0A179B9P4_ACIFR</name>
<dbReference type="GO" id="GO:0005737">
    <property type="term" value="C:cytoplasm"/>
    <property type="evidence" value="ECO:0007669"/>
    <property type="project" value="InterPro"/>
</dbReference>
<dbReference type="GO" id="GO:0051082">
    <property type="term" value="F:unfolded protein binding"/>
    <property type="evidence" value="ECO:0007669"/>
    <property type="project" value="InterPro"/>
</dbReference>
<proteinExistence type="predicted"/>
<dbReference type="PANTHER" id="PTHR30111:SF1">
    <property type="entry name" value="33 KDA CHAPERONIN"/>
    <property type="match status" value="1"/>
</dbReference>
<dbReference type="InterPro" id="IPR016153">
    <property type="entry name" value="Heat_shock_Hsp33_N"/>
</dbReference>
<dbReference type="Gene3D" id="3.55.30.10">
    <property type="entry name" value="Hsp33 domain"/>
    <property type="match status" value="1"/>
</dbReference>
<evidence type="ECO:0000313" key="6">
    <source>
        <dbReference type="EMBL" id="OAP88130.1"/>
    </source>
</evidence>
<evidence type="ECO:0000256" key="5">
    <source>
        <dbReference type="ARBA" id="ARBA00023284"/>
    </source>
</evidence>
<dbReference type="PIRSF" id="PIRSF005261">
    <property type="entry name" value="Heat_shock_Hsp33"/>
    <property type="match status" value="1"/>
</dbReference>
<evidence type="ECO:0000256" key="3">
    <source>
        <dbReference type="ARBA" id="ARBA00023157"/>
    </source>
</evidence>
<dbReference type="Proteomes" id="UP000078302">
    <property type="component" value="Unassembled WGS sequence"/>
</dbReference>
<keyword evidence="2" id="KW-0862">Zinc</keyword>
<dbReference type="Gene3D" id="3.90.1280.10">
    <property type="entry name" value="HSP33 redox switch-like"/>
    <property type="match status" value="1"/>
</dbReference>
<reference evidence="6 7" key="1">
    <citation type="submission" date="2016-04" db="EMBL/GenBank/DDBJ databases">
        <title>Acidithiobacillus ferrooxidans genome sequencing and assembly.</title>
        <authorList>
            <person name="Zhou Z."/>
        </authorList>
    </citation>
    <scope>NUCLEOTIDE SEQUENCE [LARGE SCALE GENOMIC DNA]</scope>
    <source>
        <strain evidence="6 7">BY0502</strain>
    </source>
</reference>
<dbReference type="EMBL" id="LVXZ01000173">
    <property type="protein sequence ID" value="OAP88130.1"/>
    <property type="molecule type" value="Genomic_DNA"/>
</dbReference>
<dbReference type="InterPro" id="IPR016154">
    <property type="entry name" value="Heat_shock_Hsp33_C"/>
</dbReference>
<accession>A0A179B9P4</accession>
<evidence type="ECO:0000313" key="7">
    <source>
        <dbReference type="Proteomes" id="UP000078302"/>
    </source>
</evidence>
<keyword evidence="1" id="KW-0963">Cytoplasm</keyword>
<evidence type="ECO:0000256" key="1">
    <source>
        <dbReference type="ARBA" id="ARBA00022490"/>
    </source>
</evidence>
<dbReference type="RefSeq" id="WP_064219771.1">
    <property type="nucleotide sequence ID" value="NZ_LVXZ01000173.1"/>
</dbReference>
<dbReference type="GO" id="GO:0042026">
    <property type="term" value="P:protein refolding"/>
    <property type="evidence" value="ECO:0007669"/>
    <property type="project" value="TreeGrafter"/>
</dbReference>
<evidence type="ECO:0000256" key="2">
    <source>
        <dbReference type="ARBA" id="ARBA00022833"/>
    </source>
</evidence>
<keyword evidence="4" id="KW-0143">Chaperone</keyword>
<dbReference type="GO" id="GO:0044183">
    <property type="term" value="F:protein folding chaperone"/>
    <property type="evidence" value="ECO:0007669"/>
    <property type="project" value="TreeGrafter"/>
</dbReference>
<dbReference type="OrthoDB" id="9793753at2"/>
<keyword evidence="7" id="KW-1185">Reference proteome</keyword>
<keyword evidence="3" id="KW-1015">Disulfide bond</keyword>
<dbReference type="SUPFAM" id="SSF64397">
    <property type="entry name" value="Hsp33 domain"/>
    <property type="match status" value="1"/>
</dbReference>
<dbReference type="PANTHER" id="PTHR30111">
    <property type="entry name" value="33 KDA CHAPERONIN"/>
    <property type="match status" value="1"/>
</dbReference>
<dbReference type="Pfam" id="PF01430">
    <property type="entry name" value="HSP33"/>
    <property type="match status" value="1"/>
</dbReference>
<keyword evidence="5" id="KW-0676">Redox-active center</keyword>
<evidence type="ECO:0000256" key="4">
    <source>
        <dbReference type="ARBA" id="ARBA00023186"/>
    </source>
</evidence>